<dbReference type="AlphaFoldDB" id="A0A178HCM8"/>
<name>A0A178HCM8_9LACT</name>
<gene>
    <name evidence="1" type="ORF">DBT54_04575</name>
</gene>
<accession>A0A178HCM8</accession>
<reference evidence="1 2" key="1">
    <citation type="submission" date="2018-04" db="EMBL/GenBank/DDBJ databases">
        <title>Aerococcus urinae genomes.</title>
        <authorList>
            <person name="Hilt E."/>
            <person name="Gilbert N.M."/>
            <person name="Thomas-White K."/>
            <person name="Putonti C."/>
            <person name="Lewis A.L."/>
            <person name="Visck K.L."/>
            <person name="Wolfe A.J."/>
        </authorList>
    </citation>
    <scope>NUCLEOTIDE SEQUENCE [LARGE SCALE GENOMIC DNA]</scope>
    <source>
        <strain evidence="1 2">UMB7480</strain>
    </source>
</reference>
<comment type="caution">
    <text evidence="1">The sequence shown here is derived from an EMBL/GenBank/DDBJ whole genome shotgun (WGS) entry which is preliminary data.</text>
</comment>
<proteinExistence type="predicted"/>
<evidence type="ECO:0000313" key="2">
    <source>
        <dbReference type="Proteomes" id="UP000251923"/>
    </source>
</evidence>
<protein>
    <submittedName>
        <fullName evidence="1">Uncharacterized protein</fullName>
    </submittedName>
</protein>
<dbReference type="GeneID" id="86970838"/>
<dbReference type="RefSeq" id="WP_064293387.1">
    <property type="nucleotide sequence ID" value="NZ_JASODG010000006.1"/>
</dbReference>
<dbReference type="Proteomes" id="UP000251923">
    <property type="component" value="Unassembled WGS sequence"/>
</dbReference>
<organism evidence="1 2">
    <name type="scientific">Aerococcus urinae</name>
    <dbReference type="NCBI Taxonomy" id="1376"/>
    <lineage>
        <taxon>Bacteria</taxon>
        <taxon>Bacillati</taxon>
        <taxon>Bacillota</taxon>
        <taxon>Bacilli</taxon>
        <taxon>Lactobacillales</taxon>
        <taxon>Aerococcaceae</taxon>
        <taxon>Aerococcus</taxon>
    </lineage>
</organism>
<dbReference type="EMBL" id="QMHM01000006">
    <property type="protein sequence ID" value="RAV79959.1"/>
    <property type="molecule type" value="Genomic_DNA"/>
</dbReference>
<sequence length="114" mass="13202">MKEDSNHFQKRRHFIRSLWQRDRYFCLAAIILEIVFVVIMVEFTVNPSWSITLVFLFLIWLLLTAFVNGSLLVRNAPKDHYWHRVGNILIEKSIEALLVGLVAAGAIMILTMAS</sequence>
<evidence type="ECO:0000313" key="1">
    <source>
        <dbReference type="EMBL" id="RAV79959.1"/>
    </source>
</evidence>